<protein>
    <submittedName>
        <fullName evidence="1">Uncharacterized protein</fullName>
    </submittedName>
</protein>
<dbReference type="AlphaFoldDB" id="A0A5B7H2S3"/>
<dbReference type="Proteomes" id="UP000324222">
    <property type="component" value="Unassembled WGS sequence"/>
</dbReference>
<evidence type="ECO:0000313" key="2">
    <source>
        <dbReference type="Proteomes" id="UP000324222"/>
    </source>
</evidence>
<accession>A0A5B7H2S3</accession>
<comment type="caution">
    <text evidence="1">The sequence shown here is derived from an EMBL/GenBank/DDBJ whole genome shotgun (WGS) entry which is preliminary data.</text>
</comment>
<gene>
    <name evidence="1" type="ORF">E2C01_058287</name>
</gene>
<organism evidence="1 2">
    <name type="scientific">Portunus trituberculatus</name>
    <name type="common">Swimming crab</name>
    <name type="synonym">Neptunus trituberculatus</name>
    <dbReference type="NCBI Taxonomy" id="210409"/>
    <lineage>
        <taxon>Eukaryota</taxon>
        <taxon>Metazoa</taxon>
        <taxon>Ecdysozoa</taxon>
        <taxon>Arthropoda</taxon>
        <taxon>Crustacea</taxon>
        <taxon>Multicrustacea</taxon>
        <taxon>Malacostraca</taxon>
        <taxon>Eumalacostraca</taxon>
        <taxon>Eucarida</taxon>
        <taxon>Decapoda</taxon>
        <taxon>Pleocyemata</taxon>
        <taxon>Brachyura</taxon>
        <taxon>Eubrachyura</taxon>
        <taxon>Portunoidea</taxon>
        <taxon>Portunidae</taxon>
        <taxon>Portuninae</taxon>
        <taxon>Portunus</taxon>
    </lineage>
</organism>
<name>A0A5B7H2S3_PORTR</name>
<sequence>MIRRKDLLFVFTLSTLWNPTSPLLNLIFSSTRCRCLKQLTTTPFF</sequence>
<evidence type="ECO:0000313" key="1">
    <source>
        <dbReference type="EMBL" id="MPC64176.1"/>
    </source>
</evidence>
<keyword evidence="2" id="KW-1185">Reference proteome</keyword>
<reference evidence="1 2" key="1">
    <citation type="submission" date="2019-05" db="EMBL/GenBank/DDBJ databases">
        <title>Another draft genome of Portunus trituberculatus and its Hox gene families provides insights of decapod evolution.</title>
        <authorList>
            <person name="Jeong J.-H."/>
            <person name="Song I."/>
            <person name="Kim S."/>
            <person name="Choi T."/>
            <person name="Kim D."/>
            <person name="Ryu S."/>
            <person name="Kim W."/>
        </authorList>
    </citation>
    <scope>NUCLEOTIDE SEQUENCE [LARGE SCALE GENOMIC DNA]</scope>
    <source>
        <tissue evidence="1">Muscle</tissue>
    </source>
</reference>
<proteinExistence type="predicted"/>
<dbReference type="EMBL" id="VSRR010021731">
    <property type="protein sequence ID" value="MPC64176.1"/>
    <property type="molecule type" value="Genomic_DNA"/>
</dbReference>